<proteinExistence type="predicted"/>
<evidence type="ECO:0000313" key="2">
    <source>
        <dbReference type="Proteomes" id="UP000198538"/>
    </source>
</evidence>
<organism evidence="1 2">
    <name type="scientific">Paenibacillus polysaccharolyticus</name>
    <dbReference type="NCBI Taxonomy" id="582692"/>
    <lineage>
        <taxon>Bacteria</taxon>
        <taxon>Bacillati</taxon>
        <taxon>Bacillota</taxon>
        <taxon>Bacilli</taxon>
        <taxon>Bacillales</taxon>
        <taxon>Paenibacillaceae</taxon>
        <taxon>Paenibacillus</taxon>
    </lineage>
</organism>
<dbReference type="AlphaFoldDB" id="A0A1G5FCN1"/>
<evidence type="ECO:0000313" key="1">
    <source>
        <dbReference type="EMBL" id="SCY36937.1"/>
    </source>
</evidence>
<dbReference type="RefSeq" id="WP_090917643.1">
    <property type="nucleotide sequence ID" value="NZ_FMVM01000004.1"/>
</dbReference>
<sequence length="222" mass="25342">MKSATTWLGKTIEFELSGCKLPIQGEVIDAGEDIIVVYGNQRYIYVPLHHIQTLHFTKSEETSTSLNVPAPDPEMDHDNISYRKVLMNARGRFSEISIGQRTLHGYITSIMNDYFIFYSPLHHSVYVSIHHLKYIIPSPSNSRPFAMEHQHFPIQPSSISLSRTLDQQLQKMAGELVILNLGYKPEQTGLLKRINDKLLEFIDAEGSARFMHTSHVQTLHLP</sequence>
<keyword evidence="2" id="KW-1185">Reference proteome</keyword>
<dbReference type="Proteomes" id="UP000198538">
    <property type="component" value="Unassembled WGS sequence"/>
</dbReference>
<protein>
    <recommendedName>
        <fullName evidence="3">DUF2642 domain-containing protein</fullName>
    </recommendedName>
</protein>
<dbReference type="EMBL" id="FMVM01000004">
    <property type="protein sequence ID" value="SCY36937.1"/>
    <property type="molecule type" value="Genomic_DNA"/>
</dbReference>
<name>A0A1G5FCN1_9BACL</name>
<gene>
    <name evidence="1" type="ORF">SAMN05720606_104157</name>
</gene>
<evidence type="ECO:0008006" key="3">
    <source>
        <dbReference type="Google" id="ProtNLM"/>
    </source>
</evidence>
<accession>A0A1G5FCN1</accession>
<reference evidence="2" key="1">
    <citation type="submission" date="2016-10" db="EMBL/GenBank/DDBJ databases">
        <authorList>
            <person name="Varghese N."/>
            <person name="Submissions S."/>
        </authorList>
    </citation>
    <scope>NUCLEOTIDE SEQUENCE [LARGE SCALE GENOMIC DNA]</scope>
    <source>
        <strain evidence="2">BL9</strain>
    </source>
</reference>
<dbReference type="STRING" id="582692.SAMN05720606_104157"/>